<dbReference type="PANTHER" id="PTHR36842">
    <property type="entry name" value="PROTEIN TOLB HOMOLOG"/>
    <property type="match status" value="1"/>
</dbReference>
<dbReference type="KEGG" id="nvn:NVIE_015150"/>
<name>A0A060HKG3_9ARCH</name>
<reference evidence="2 3" key="1">
    <citation type="journal article" date="2014" name="Int. J. Syst. Evol. Microbiol.">
        <title>Nitrososphaera viennensis gen. nov., sp. nov., an aerobic and mesophilic, ammonia-oxidizing archaeon from soil and a member of the archaeal phylum Thaumarchaeota.</title>
        <authorList>
            <person name="Stieglmeier M."/>
            <person name="Klingl A."/>
            <person name="Alves R.J."/>
            <person name="Rittmann S.K."/>
            <person name="Melcher M."/>
            <person name="Leisch N."/>
            <person name="Schleper C."/>
        </authorList>
    </citation>
    <scope>NUCLEOTIDE SEQUENCE [LARGE SCALE GENOMIC DNA]</scope>
    <source>
        <strain evidence="2">EN76</strain>
    </source>
</reference>
<keyword evidence="3" id="KW-1185">Reference proteome</keyword>
<evidence type="ECO:0000313" key="3">
    <source>
        <dbReference type="Proteomes" id="UP000027093"/>
    </source>
</evidence>
<evidence type="ECO:0000256" key="1">
    <source>
        <dbReference type="SAM" id="Phobius"/>
    </source>
</evidence>
<dbReference type="Gene3D" id="2.120.10.30">
    <property type="entry name" value="TolB, C-terminal domain"/>
    <property type="match status" value="1"/>
</dbReference>
<dbReference type="HOGENOM" id="CLU_477882_0_0_2"/>
<dbReference type="Proteomes" id="UP000027093">
    <property type="component" value="Chromosome"/>
</dbReference>
<gene>
    <name evidence="2" type="ORF">NVIE_015150</name>
</gene>
<dbReference type="AlphaFoldDB" id="A0A060HKG3"/>
<dbReference type="EMBL" id="CP007536">
    <property type="protein sequence ID" value="AIC15760.1"/>
    <property type="molecule type" value="Genomic_DNA"/>
</dbReference>
<evidence type="ECO:0000313" key="2">
    <source>
        <dbReference type="EMBL" id="AIC15760.1"/>
    </source>
</evidence>
<keyword evidence="1" id="KW-1133">Transmembrane helix</keyword>
<dbReference type="SUPFAM" id="SSF82171">
    <property type="entry name" value="DPP6 N-terminal domain-like"/>
    <property type="match status" value="1"/>
</dbReference>
<feature type="transmembrane region" description="Helical" evidence="1">
    <location>
        <begin position="21"/>
        <end position="39"/>
    </location>
</feature>
<keyword evidence="1" id="KW-0472">Membrane</keyword>
<dbReference type="InterPro" id="IPR011042">
    <property type="entry name" value="6-blade_b-propeller_TolB-like"/>
</dbReference>
<protein>
    <submittedName>
        <fullName evidence="2">Uncharacterized protein</fullName>
    </submittedName>
</protein>
<sequence length="570" mass="62483">MKAKYSKATCHNPHQLPFSSISGLMLVIIFILGYSSFLMPRDAVAEVTSDTLIPSLFYKDTWKISNADGPADWSPREDILVVSTSGFEPRVMLYGANGTKLMTIAEFRQGEFISTARFNPNGSKIAFTHTMPPDSSSQLEIFDLKTKATQNFQFQGNFTEFDWMPDGNHIIYLMFEPNSVESGLLAYQIRIHDLRTGSETVLDSVTNVQYFDLSQDGTTLLLVRQVIGQQPCQINIDGNCYGDEIVTLKLGQNNRDNSTDSAGVQADNNPYVISSKVIWKQAYSIAFPRWVMNDSAIVYSVGYYRCGGPLVAISPDGTRNQTLLSSTNEGHVNGACYERGGVLNRDGTIMAHVINSGIQASGIDFNPINSGLYLTFTEICNSKPCTIPSNTIPIVEGPVSGVAQPISQYGNPQYNLFLSVGYEAITDGPKIDENTKTLSMTLQGPRAGDRIGERDVMLYLPSSLIDGDMAIFINGTQLYPTEESKDCLTTQTEEFCSKIKADIDKIEGWSIVNITDDTTDHRSAVLIEIVGTTVTPEFGSSIATAIAALTIGSLLVAAKYKRFSLSRPNC</sequence>
<organism evidence="2 3">
    <name type="scientific">Nitrososphaera viennensis EN76</name>
    <dbReference type="NCBI Taxonomy" id="926571"/>
    <lineage>
        <taxon>Archaea</taxon>
        <taxon>Nitrososphaerota</taxon>
        <taxon>Nitrososphaeria</taxon>
        <taxon>Nitrososphaerales</taxon>
        <taxon>Nitrososphaeraceae</taxon>
        <taxon>Nitrososphaera</taxon>
    </lineage>
</organism>
<accession>A0A060HKG3</accession>
<keyword evidence="1" id="KW-0812">Transmembrane</keyword>
<proteinExistence type="predicted"/>